<feature type="active site" evidence="17">
    <location>
        <position position="174"/>
    </location>
</feature>
<dbReference type="Pfam" id="PF02873">
    <property type="entry name" value="MurB_C"/>
    <property type="match status" value="1"/>
</dbReference>
<evidence type="ECO:0000256" key="12">
    <source>
        <dbReference type="ARBA" id="ARBA00022984"/>
    </source>
</evidence>
<comment type="catalytic activity">
    <reaction evidence="16 17">
        <text>UDP-N-acetyl-alpha-D-muramate + NADP(+) = UDP-N-acetyl-3-O-(1-carboxyvinyl)-alpha-D-glucosamine + NADPH + H(+)</text>
        <dbReference type="Rhea" id="RHEA:12248"/>
        <dbReference type="ChEBI" id="CHEBI:15378"/>
        <dbReference type="ChEBI" id="CHEBI:57783"/>
        <dbReference type="ChEBI" id="CHEBI:58349"/>
        <dbReference type="ChEBI" id="CHEBI:68483"/>
        <dbReference type="ChEBI" id="CHEBI:70757"/>
        <dbReference type="EC" id="1.3.1.98"/>
    </reaction>
</comment>
<keyword evidence="21" id="KW-1185">Reference proteome</keyword>
<dbReference type="InterPro" id="IPR036635">
    <property type="entry name" value="MurB_C_sf"/>
</dbReference>
<dbReference type="GO" id="GO:0051301">
    <property type="term" value="P:cell division"/>
    <property type="evidence" value="ECO:0007669"/>
    <property type="project" value="UniProtKB-KW"/>
</dbReference>
<dbReference type="InterPro" id="IPR016169">
    <property type="entry name" value="FAD-bd_PCMH_sub2"/>
</dbReference>
<gene>
    <name evidence="17" type="primary">murB</name>
    <name evidence="20" type="ORF">IE331_14060</name>
</gene>
<comment type="caution">
    <text evidence="20">The sequence shown here is derived from an EMBL/GenBank/DDBJ whole genome shotgun (WGS) entry which is preliminary data.</text>
</comment>
<dbReference type="PROSITE" id="PS51387">
    <property type="entry name" value="FAD_PCMH"/>
    <property type="match status" value="1"/>
</dbReference>
<dbReference type="InterPro" id="IPR006094">
    <property type="entry name" value="Oxid_FAD_bind_N"/>
</dbReference>
<dbReference type="SUPFAM" id="SSF56176">
    <property type="entry name" value="FAD-binding/transporter-associated domain-like"/>
    <property type="match status" value="1"/>
</dbReference>
<keyword evidence="15 17" id="KW-0961">Cell wall biogenesis/degradation</keyword>
<evidence type="ECO:0000256" key="2">
    <source>
        <dbReference type="ARBA" id="ARBA00003921"/>
    </source>
</evidence>
<organism evidence="20 21">
    <name type="scientific">Nocardioides donggukensis</name>
    <dbReference type="NCBI Taxonomy" id="2774019"/>
    <lineage>
        <taxon>Bacteria</taxon>
        <taxon>Bacillati</taxon>
        <taxon>Actinomycetota</taxon>
        <taxon>Actinomycetes</taxon>
        <taxon>Propionibacteriales</taxon>
        <taxon>Nocardioidaceae</taxon>
        <taxon>Nocardioides</taxon>
    </lineage>
</organism>
<feature type="active site" evidence="17">
    <location>
        <position position="350"/>
    </location>
</feature>
<dbReference type="AlphaFoldDB" id="A0A927K6H8"/>
<evidence type="ECO:0000256" key="3">
    <source>
        <dbReference type="ARBA" id="ARBA00004496"/>
    </source>
</evidence>
<evidence type="ECO:0000256" key="16">
    <source>
        <dbReference type="ARBA" id="ARBA00048914"/>
    </source>
</evidence>
<reference evidence="20" key="1">
    <citation type="submission" date="2020-09" db="EMBL/GenBank/DDBJ databases">
        <title>Nocardioides sp. strain MJB4 16S ribosomal RNA gene Genome sequencing and assembly.</title>
        <authorList>
            <person name="Kim I."/>
        </authorList>
    </citation>
    <scope>NUCLEOTIDE SEQUENCE</scope>
    <source>
        <strain evidence="20">MJB4</strain>
    </source>
</reference>
<comment type="cofactor">
    <cofactor evidence="1 17">
        <name>FAD</name>
        <dbReference type="ChEBI" id="CHEBI:57692"/>
    </cofactor>
</comment>
<comment type="similarity">
    <text evidence="5 17">Belongs to the MurB family.</text>
</comment>
<evidence type="ECO:0000313" key="20">
    <source>
        <dbReference type="EMBL" id="MBD8870753.1"/>
    </source>
</evidence>
<dbReference type="GO" id="GO:0009252">
    <property type="term" value="P:peptidoglycan biosynthetic process"/>
    <property type="evidence" value="ECO:0007669"/>
    <property type="project" value="UniProtKB-UniRule"/>
</dbReference>
<evidence type="ECO:0000256" key="9">
    <source>
        <dbReference type="ARBA" id="ARBA00022827"/>
    </source>
</evidence>
<feature type="region of interest" description="Disordered" evidence="18">
    <location>
        <begin position="1"/>
        <end position="21"/>
    </location>
</feature>
<evidence type="ECO:0000259" key="19">
    <source>
        <dbReference type="PROSITE" id="PS51387"/>
    </source>
</evidence>
<feature type="active site" description="Proton donor" evidence="17">
    <location>
        <position position="252"/>
    </location>
</feature>
<evidence type="ECO:0000256" key="18">
    <source>
        <dbReference type="SAM" id="MobiDB-lite"/>
    </source>
</evidence>
<evidence type="ECO:0000256" key="6">
    <source>
        <dbReference type="ARBA" id="ARBA00022490"/>
    </source>
</evidence>
<evidence type="ECO:0000256" key="4">
    <source>
        <dbReference type="ARBA" id="ARBA00004752"/>
    </source>
</evidence>
<keyword evidence="11 17" id="KW-0133">Cell shape</keyword>
<keyword evidence="6 17" id="KW-0963">Cytoplasm</keyword>
<evidence type="ECO:0000256" key="11">
    <source>
        <dbReference type="ARBA" id="ARBA00022960"/>
    </source>
</evidence>
<dbReference type="EMBL" id="JACYXZ010000004">
    <property type="protein sequence ID" value="MBD8870753.1"/>
    <property type="molecule type" value="Genomic_DNA"/>
</dbReference>
<evidence type="ECO:0000256" key="8">
    <source>
        <dbReference type="ARBA" id="ARBA00022630"/>
    </source>
</evidence>
<dbReference type="PANTHER" id="PTHR21071">
    <property type="entry name" value="UDP-N-ACETYLENOLPYRUVOYLGLUCOSAMINE REDUCTASE"/>
    <property type="match status" value="1"/>
</dbReference>
<dbReference type="GO" id="GO:0071949">
    <property type="term" value="F:FAD binding"/>
    <property type="evidence" value="ECO:0007669"/>
    <property type="project" value="InterPro"/>
</dbReference>
<name>A0A927K6H8_9ACTN</name>
<dbReference type="Gene3D" id="3.30.43.10">
    <property type="entry name" value="Uridine Diphospho-n-acetylenolpyruvylglucosamine Reductase, domain 2"/>
    <property type="match status" value="1"/>
</dbReference>
<sequence>MSERHHPAEVPHLSQHTTLRLGGPGARWVRAETEQDLVDAVRSADAADQPVLLVAGGSNLVVADAGFPGTVVEVATRGVRPDVEPGADPSCGGVLVTVAAGESWDTLVARAVREGWSGIEALSGIPGSVGATPIQNVGAYGQEVSQTVASVRAFDRVERRVRTIAAADCGFGYRHSRFKAEPDRFVVLTVTFQLPVGGLGSPVGYAELARALDVGIGERAPLADVRRAVLALRAGKGMVLDADDHDTWSAGSFFTNPVLPADVAERLPAEAPRFAQPDGSVKTSAAWLIERAGFGKGYGLDRDGARVGLSTKHTLALTNRGGASTAELLDLAREVRAGVEERFAVRLVNEPVLVACTL</sequence>
<dbReference type="EC" id="1.3.1.98" evidence="17"/>
<evidence type="ECO:0000313" key="21">
    <source>
        <dbReference type="Proteomes" id="UP000616839"/>
    </source>
</evidence>
<evidence type="ECO:0000256" key="13">
    <source>
        <dbReference type="ARBA" id="ARBA00023002"/>
    </source>
</evidence>
<keyword evidence="8 17" id="KW-0285">Flavoprotein</keyword>
<comment type="subcellular location">
    <subcellularLocation>
        <location evidence="3 17">Cytoplasm</location>
    </subcellularLocation>
</comment>
<keyword evidence="10 17" id="KW-0521">NADP</keyword>
<keyword evidence="14 17" id="KW-0131">Cell cycle</keyword>
<dbReference type="InterPro" id="IPR016167">
    <property type="entry name" value="FAD-bd_PCMH_sub1"/>
</dbReference>
<feature type="domain" description="FAD-binding PCMH-type" evidence="19">
    <location>
        <begin position="21"/>
        <end position="197"/>
    </location>
</feature>
<protein>
    <recommendedName>
        <fullName evidence="17">UDP-N-acetylenolpyruvoylglucosamine reductase</fullName>
        <ecNumber evidence="17">1.3.1.98</ecNumber>
    </recommendedName>
    <alternativeName>
        <fullName evidence="17">UDP-N-acetylmuramate dehydrogenase</fullName>
    </alternativeName>
</protein>
<dbReference type="Gene3D" id="3.30.465.10">
    <property type="match status" value="1"/>
</dbReference>
<dbReference type="GO" id="GO:0008360">
    <property type="term" value="P:regulation of cell shape"/>
    <property type="evidence" value="ECO:0007669"/>
    <property type="project" value="UniProtKB-KW"/>
</dbReference>
<dbReference type="RefSeq" id="WP_192144099.1">
    <property type="nucleotide sequence ID" value="NZ_JACYXZ010000004.1"/>
</dbReference>
<dbReference type="Gene3D" id="3.90.78.10">
    <property type="entry name" value="UDP-N-acetylenolpyruvoylglucosamine reductase, C-terminal domain"/>
    <property type="match status" value="1"/>
</dbReference>
<dbReference type="SUPFAM" id="SSF56194">
    <property type="entry name" value="Uridine diphospho-N-Acetylenolpyruvylglucosamine reductase, MurB, C-terminal domain"/>
    <property type="match status" value="1"/>
</dbReference>
<dbReference type="GO" id="GO:0005829">
    <property type="term" value="C:cytosol"/>
    <property type="evidence" value="ECO:0007669"/>
    <property type="project" value="TreeGrafter"/>
</dbReference>
<evidence type="ECO:0000256" key="5">
    <source>
        <dbReference type="ARBA" id="ARBA00010485"/>
    </source>
</evidence>
<evidence type="ECO:0000256" key="1">
    <source>
        <dbReference type="ARBA" id="ARBA00001974"/>
    </source>
</evidence>
<keyword evidence="13 17" id="KW-0560">Oxidoreductase</keyword>
<dbReference type="InterPro" id="IPR011601">
    <property type="entry name" value="MurB_C"/>
</dbReference>
<dbReference type="InterPro" id="IPR003170">
    <property type="entry name" value="MurB"/>
</dbReference>
<keyword evidence="9 17" id="KW-0274">FAD</keyword>
<dbReference type="InterPro" id="IPR036318">
    <property type="entry name" value="FAD-bd_PCMH-like_sf"/>
</dbReference>
<dbReference type="NCBIfam" id="NF010478">
    <property type="entry name" value="PRK13903.1"/>
    <property type="match status" value="1"/>
</dbReference>
<dbReference type="Proteomes" id="UP000616839">
    <property type="component" value="Unassembled WGS sequence"/>
</dbReference>
<dbReference type="GO" id="GO:0071555">
    <property type="term" value="P:cell wall organization"/>
    <property type="evidence" value="ECO:0007669"/>
    <property type="project" value="UniProtKB-KW"/>
</dbReference>
<evidence type="ECO:0000256" key="10">
    <source>
        <dbReference type="ARBA" id="ARBA00022857"/>
    </source>
</evidence>
<dbReference type="InterPro" id="IPR016166">
    <property type="entry name" value="FAD-bd_PCMH"/>
</dbReference>
<comment type="function">
    <text evidence="2 17">Cell wall formation.</text>
</comment>
<evidence type="ECO:0000256" key="17">
    <source>
        <dbReference type="HAMAP-Rule" id="MF_00037"/>
    </source>
</evidence>
<dbReference type="GO" id="GO:0008762">
    <property type="term" value="F:UDP-N-acetylmuramate dehydrogenase activity"/>
    <property type="evidence" value="ECO:0007669"/>
    <property type="project" value="UniProtKB-UniRule"/>
</dbReference>
<evidence type="ECO:0000256" key="7">
    <source>
        <dbReference type="ARBA" id="ARBA00022618"/>
    </source>
</evidence>
<comment type="pathway">
    <text evidence="4 17">Cell wall biogenesis; peptidoglycan biosynthesis.</text>
</comment>
<dbReference type="Pfam" id="PF01565">
    <property type="entry name" value="FAD_binding_4"/>
    <property type="match status" value="1"/>
</dbReference>
<evidence type="ECO:0000256" key="14">
    <source>
        <dbReference type="ARBA" id="ARBA00023306"/>
    </source>
</evidence>
<dbReference type="HAMAP" id="MF_00037">
    <property type="entry name" value="MurB"/>
    <property type="match status" value="1"/>
</dbReference>
<proteinExistence type="inferred from homology"/>
<keyword evidence="7 17" id="KW-0132">Cell division</keyword>
<evidence type="ECO:0000256" key="15">
    <source>
        <dbReference type="ARBA" id="ARBA00023316"/>
    </source>
</evidence>
<dbReference type="PANTHER" id="PTHR21071:SF4">
    <property type="entry name" value="UDP-N-ACETYLENOLPYRUVOYLGLUCOSAMINE REDUCTASE"/>
    <property type="match status" value="1"/>
</dbReference>
<keyword evidence="12 17" id="KW-0573">Peptidoglycan synthesis</keyword>
<accession>A0A927K6H8</accession>